<evidence type="ECO:0000313" key="2">
    <source>
        <dbReference type="Proteomes" id="UP000487268"/>
    </source>
</evidence>
<dbReference type="AlphaFoldDB" id="A0A7K0BR18"/>
<accession>A0A7K0BR18</accession>
<dbReference type="EMBL" id="WEGH01000001">
    <property type="protein sequence ID" value="MQY03486.1"/>
    <property type="molecule type" value="Genomic_DNA"/>
</dbReference>
<reference evidence="1 2" key="1">
    <citation type="submission" date="2019-10" db="EMBL/GenBank/DDBJ databases">
        <title>Actinomadura rubteroloni sp. nov. and Actinomadura macrotermitis sp. nov., isolated from the gut of fungus growing-termite Macrotermes natalensis.</title>
        <authorList>
            <person name="Benndorf R."/>
            <person name="Martin K."/>
            <person name="Kuefner M."/>
            <person name="De Beer W."/>
            <person name="Kaster A.-K."/>
            <person name="Vollmers J."/>
            <person name="Poulsen M."/>
            <person name="Beemelmanns C."/>
        </authorList>
    </citation>
    <scope>NUCLEOTIDE SEQUENCE [LARGE SCALE GENOMIC DNA]</scope>
    <source>
        <strain evidence="1 2">RB68</strain>
    </source>
</reference>
<protein>
    <submittedName>
        <fullName evidence="1">Uncharacterized protein</fullName>
    </submittedName>
</protein>
<dbReference type="RefSeq" id="WP_153531405.1">
    <property type="nucleotide sequence ID" value="NZ_WEGH01000001.1"/>
</dbReference>
<comment type="caution">
    <text evidence="1">The sequence shown here is derived from an EMBL/GenBank/DDBJ whole genome shotgun (WGS) entry which is preliminary data.</text>
</comment>
<dbReference type="OrthoDB" id="2528990at2"/>
<sequence length="304" mass="34497">MSGGHAHYVIVDANGYRVWSGHRGAHSIQHDVLWGPERTVGFIERQDGGTPDHWMNSVWWQGAVLVDLRKRHLLVYSQLFIECEPLGSIPELRFWLRILREMWPRWQVTWATRGLYEVMDYLGLPYSTVMYLDEPSELTDQWGFEPMLEVDLPESSADLLAIRDAAGRLSFTGGWEGDLGPYLLAGPEALLVPQDRAMPSANMIEVPWSGLYMDAPARRADWWSIDCGLDPRRLPAIWPGWTLTDHGDDYETVAELIGPELLIEHPPDSVGRFADELVGRASASDRPVLRRVIDRLREETASPG</sequence>
<name>A0A7K0BR18_9ACTN</name>
<keyword evidence="2" id="KW-1185">Reference proteome</keyword>
<dbReference type="Proteomes" id="UP000487268">
    <property type="component" value="Unassembled WGS sequence"/>
</dbReference>
<evidence type="ECO:0000313" key="1">
    <source>
        <dbReference type="EMBL" id="MQY03486.1"/>
    </source>
</evidence>
<proteinExistence type="predicted"/>
<gene>
    <name evidence="1" type="ORF">ACRB68_15290</name>
</gene>
<organism evidence="1 2">
    <name type="scientific">Actinomadura macrotermitis</name>
    <dbReference type="NCBI Taxonomy" id="2585200"/>
    <lineage>
        <taxon>Bacteria</taxon>
        <taxon>Bacillati</taxon>
        <taxon>Actinomycetota</taxon>
        <taxon>Actinomycetes</taxon>
        <taxon>Streptosporangiales</taxon>
        <taxon>Thermomonosporaceae</taxon>
        <taxon>Actinomadura</taxon>
    </lineage>
</organism>